<feature type="compositionally biased region" description="Low complexity" evidence="5">
    <location>
        <begin position="367"/>
        <end position="378"/>
    </location>
</feature>
<evidence type="ECO:0000256" key="3">
    <source>
        <dbReference type="ARBA" id="ARBA00023163"/>
    </source>
</evidence>
<dbReference type="PROSITE" id="PS51005">
    <property type="entry name" value="NAC"/>
    <property type="match status" value="1"/>
</dbReference>
<organism evidence="7 8">
    <name type="scientific">Canavalia gladiata</name>
    <name type="common">Sword bean</name>
    <name type="synonym">Dolichos gladiatus</name>
    <dbReference type="NCBI Taxonomy" id="3824"/>
    <lineage>
        <taxon>Eukaryota</taxon>
        <taxon>Viridiplantae</taxon>
        <taxon>Streptophyta</taxon>
        <taxon>Embryophyta</taxon>
        <taxon>Tracheophyta</taxon>
        <taxon>Spermatophyta</taxon>
        <taxon>Magnoliopsida</taxon>
        <taxon>eudicotyledons</taxon>
        <taxon>Gunneridae</taxon>
        <taxon>Pentapetalae</taxon>
        <taxon>rosids</taxon>
        <taxon>fabids</taxon>
        <taxon>Fabales</taxon>
        <taxon>Fabaceae</taxon>
        <taxon>Papilionoideae</taxon>
        <taxon>50 kb inversion clade</taxon>
        <taxon>NPAAA clade</taxon>
        <taxon>indigoferoid/millettioid clade</taxon>
        <taxon>Phaseoleae</taxon>
        <taxon>Canavalia</taxon>
    </lineage>
</organism>
<keyword evidence="1" id="KW-0805">Transcription regulation</keyword>
<evidence type="ECO:0000313" key="7">
    <source>
        <dbReference type="EMBL" id="KAK7336232.1"/>
    </source>
</evidence>
<dbReference type="GO" id="GO:0006355">
    <property type="term" value="P:regulation of DNA-templated transcription"/>
    <property type="evidence" value="ECO:0007669"/>
    <property type="project" value="InterPro"/>
</dbReference>
<dbReference type="FunFam" id="2.170.150.80:FF:000006">
    <property type="entry name" value="NAC domain-containing protein 100-like"/>
    <property type="match status" value="1"/>
</dbReference>
<evidence type="ECO:0000256" key="5">
    <source>
        <dbReference type="SAM" id="MobiDB-lite"/>
    </source>
</evidence>
<dbReference type="GO" id="GO:0000976">
    <property type="term" value="F:transcription cis-regulatory region binding"/>
    <property type="evidence" value="ECO:0007669"/>
    <property type="project" value="UniProtKB-ARBA"/>
</dbReference>
<evidence type="ECO:0000256" key="2">
    <source>
        <dbReference type="ARBA" id="ARBA00023125"/>
    </source>
</evidence>
<dbReference type="SUPFAM" id="SSF101941">
    <property type="entry name" value="NAC domain"/>
    <property type="match status" value="1"/>
</dbReference>
<feature type="region of interest" description="Disordered" evidence="5">
    <location>
        <begin position="198"/>
        <end position="224"/>
    </location>
</feature>
<evidence type="ECO:0000256" key="1">
    <source>
        <dbReference type="ARBA" id="ARBA00023015"/>
    </source>
</evidence>
<reference evidence="7 8" key="1">
    <citation type="submission" date="2024-01" db="EMBL/GenBank/DDBJ databases">
        <title>The genomes of 5 underutilized Papilionoideae crops provide insights into root nodulation and disease resistanc.</title>
        <authorList>
            <person name="Jiang F."/>
        </authorList>
    </citation>
    <scope>NUCLEOTIDE SEQUENCE [LARGE SCALE GENOMIC DNA]</scope>
    <source>
        <strain evidence="7">LVBAO_FW01</strain>
        <tissue evidence="7">Leaves</tissue>
    </source>
</reference>
<dbReference type="PANTHER" id="PTHR31744:SF92">
    <property type="entry name" value="NAC DOMAIN-CONTAINING PROTEIN 87"/>
    <property type="match status" value="1"/>
</dbReference>
<feature type="domain" description="NAC" evidence="6">
    <location>
        <begin position="16"/>
        <end position="167"/>
    </location>
</feature>
<name>A0AAN9LLD1_CANGL</name>
<feature type="compositionally biased region" description="Low complexity" evidence="5">
    <location>
        <begin position="207"/>
        <end position="219"/>
    </location>
</feature>
<dbReference type="Proteomes" id="UP001367508">
    <property type="component" value="Unassembled WGS sequence"/>
</dbReference>
<accession>A0AAN9LLD1</accession>
<comment type="caution">
    <text evidence="7">The sequence shown here is derived from an EMBL/GenBank/DDBJ whole genome shotgun (WGS) entry which is preliminary data.</text>
</comment>
<dbReference type="Gene3D" id="2.170.150.80">
    <property type="entry name" value="NAC domain"/>
    <property type="match status" value="1"/>
</dbReference>
<dbReference type="InterPro" id="IPR036093">
    <property type="entry name" value="NAC_dom_sf"/>
</dbReference>
<evidence type="ECO:0000313" key="8">
    <source>
        <dbReference type="Proteomes" id="UP001367508"/>
    </source>
</evidence>
<sequence length="405" mass="45567">MEEPVVVNKGEEPLHLPPGFRFHPTDEEIITHYLTEKVKNSGFSATAIGEADLNKCEPWDLPKKAKMGEKEWYLFCQKDRKYPTGMRTNRATESGYWKATGKDKEIYKGKGNLVGMKKTLVFYRGRAPKGEKTNWVMHEFRLEGKFATYNLPKAAKDEWVVSKVFHKNSDVKKTSSIPGLLRMNSIGDNDLLDYSSLPPLMDPPYGNTNNNSSNPLSSSTKSHQSEGYYLPSFSISNHQLLIKPEENYRSYEIPSINQPNLTNPMGNNNTLSHSQNLFSDYYLHQNRIMKSSNIMPSAGFGSNGGNNNHDEAILRAFAAKNNEYLIGGGLDNQCKMEQFSSNHSQDTGLSNDRNTTDTSSVVSKQDNNNNNNNFGGNNRALYEDLEGPSSVAPLSDLECLQWDDY</sequence>
<proteinExistence type="predicted"/>
<keyword evidence="2" id="KW-0238">DNA-binding</keyword>
<evidence type="ECO:0000256" key="4">
    <source>
        <dbReference type="ARBA" id="ARBA00023242"/>
    </source>
</evidence>
<feature type="region of interest" description="Disordered" evidence="5">
    <location>
        <begin position="1"/>
        <end position="20"/>
    </location>
</feature>
<protein>
    <recommendedName>
        <fullName evidence="6">NAC domain-containing protein</fullName>
    </recommendedName>
</protein>
<gene>
    <name evidence="7" type="ORF">VNO77_16768</name>
</gene>
<dbReference type="GO" id="GO:0005634">
    <property type="term" value="C:nucleus"/>
    <property type="evidence" value="ECO:0007669"/>
    <property type="project" value="UniProtKB-ARBA"/>
</dbReference>
<keyword evidence="3" id="KW-0804">Transcription</keyword>
<keyword evidence="4" id="KW-0539">Nucleus</keyword>
<dbReference type="PANTHER" id="PTHR31744">
    <property type="entry name" value="PROTEIN CUP-SHAPED COTYLEDON 2-RELATED"/>
    <property type="match status" value="1"/>
</dbReference>
<feature type="region of interest" description="Disordered" evidence="5">
    <location>
        <begin position="340"/>
        <end position="382"/>
    </location>
</feature>
<dbReference type="Pfam" id="PF02365">
    <property type="entry name" value="NAM"/>
    <property type="match status" value="1"/>
</dbReference>
<dbReference type="AlphaFoldDB" id="A0AAN9LLD1"/>
<dbReference type="InterPro" id="IPR003441">
    <property type="entry name" value="NAC-dom"/>
</dbReference>
<feature type="compositionally biased region" description="Polar residues" evidence="5">
    <location>
        <begin position="340"/>
        <end position="366"/>
    </location>
</feature>
<dbReference type="EMBL" id="JAYMYQ010000004">
    <property type="protein sequence ID" value="KAK7336232.1"/>
    <property type="molecule type" value="Genomic_DNA"/>
</dbReference>
<keyword evidence="8" id="KW-1185">Reference proteome</keyword>
<evidence type="ECO:0000259" key="6">
    <source>
        <dbReference type="PROSITE" id="PS51005"/>
    </source>
</evidence>